<dbReference type="InterPro" id="IPR043154">
    <property type="entry name" value="Sec-1-like_dom1"/>
</dbReference>
<evidence type="ECO:0000313" key="3">
    <source>
        <dbReference type="Proteomes" id="UP000193944"/>
    </source>
</evidence>
<evidence type="ECO:0000256" key="1">
    <source>
        <dbReference type="ARBA" id="ARBA00009884"/>
    </source>
</evidence>
<dbReference type="Gene3D" id="1.25.40.60">
    <property type="match status" value="1"/>
</dbReference>
<reference evidence="2 3" key="2">
    <citation type="submission" date="2016-08" db="EMBL/GenBank/DDBJ databases">
        <title>Pervasive Adenine N6-methylation of Active Genes in Fungi.</title>
        <authorList>
            <consortium name="DOE Joint Genome Institute"/>
            <person name="Mondo S.J."/>
            <person name="Dannebaum R.O."/>
            <person name="Kuo R.C."/>
            <person name="Labutti K."/>
            <person name="Haridas S."/>
            <person name="Kuo A."/>
            <person name="Salamov A."/>
            <person name="Ahrendt S.R."/>
            <person name="Lipzen A."/>
            <person name="Sullivan W."/>
            <person name="Andreopoulos W.B."/>
            <person name="Clum A."/>
            <person name="Lindquist E."/>
            <person name="Daum C."/>
            <person name="Ramamoorthy G.K."/>
            <person name="Gryganskyi A."/>
            <person name="Culley D."/>
            <person name="Magnuson J.K."/>
            <person name="James T.Y."/>
            <person name="O'Malley M.A."/>
            <person name="Stajich J.E."/>
            <person name="Spatafora J.W."/>
            <person name="Visel A."/>
            <person name="Grigoriev I.V."/>
        </authorList>
    </citation>
    <scope>NUCLEOTIDE SEQUENCE [LARGE SCALE GENOMIC DNA]</scope>
    <source>
        <strain evidence="2 3">S4</strain>
    </source>
</reference>
<dbReference type="STRING" id="1754192.A0A1Y1WS87"/>
<proteinExistence type="inferred from homology"/>
<gene>
    <name evidence="2" type="ORF">BCR32DRAFT_284486</name>
</gene>
<dbReference type="PANTHER" id="PTHR11679">
    <property type="entry name" value="VESICLE PROTEIN SORTING-ASSOCIATED"/>
    <property type="match status" value="1"/>
</dbReference>
<dbReference type="Gene3D" id="3.40.50.1910">
    <property type="match status" value="1"/>
</dbReference>
<dbReference type="PIRSF" id="PIRSF005715">
    <property type="entry name" value="VPS45_Sec1"/>
    <property type="match status" value="1"/>
</dbReference>
<sequence length="647" mass="76342">MVSTTKNISNSLVELLKNHIMEDMIKQVTSKSKILLVDSYTHDIIFSIFTRNELANENIELIYKIDRKDSFPEYDAIYFVTPSETTIQYIINDFNKKNMYASANIFFTNIIDDSLISKLKIISNSIEILKELYIDFFVFESRVFTVRSPESFQKIYSLKYQDSTLDDISDKVMSLLATLGDYPDIRYYDPEGKNNTIASKFAYKLQEKLDKLAEIDNEFPKKTPYKRTNMIIVDRSYDLVGPLLHDFYYQGMANDISDIENGVIYRYTMSNGTNKQEKLNENEEFWNDIRHMYISDAMEYIKEKVDECTKVFSNEDDTVNMNKLKLQMYEVPKQLVIKDKASMHQKLIEECMNYYTDSKEINRDVATIEQDLADERVNSNKYLEQIESMVQDRNLNMREKMQLIMLFVLCSKSISRETISNLCSNSGIDEQKIYDLLDIEKQNNNISEEDDIITIKNTEFKDYLNEKRKKLSKNQRDEIADLSRYITPIRILLKALINEKMKDKFFKHTNLSIANELNNEHKKPKAHKILYDDVSLQLYKPTWARRTDDKNIYDLRTYGSRIIIFILGGMTYAEMREVYEAVKEYNRDIIIGSTSILTPKLLMDEIYMIKSDLKSRNTINLKKKLVRSYTYNKELPKIAKNYNKYKK</sequence>
<dbReference type="GO" id="GO:0016192">
    <property type="term" value="P:vesicle-mediated transport"/>
    <property type="evidence" value="ECO:0007669"/>
    <property type="project" value="InterPro"/>
</dbReference>
<accession>A0A1Y1WS87</accession>
<dbReference type="InterPro" id="IPR043127">
    <property type="entry name" value="Sec-1-like_dom3a"/>
</dbReference>
<keyword evidence="3" id="KW-1185">Reference proteome</keyword>
<protein>
    <submittedName>
        <fullName evidence="2">Sec1-like protein</fullName>
    </submittedName>
</protein>
<organism evidence="2 3">
    <name type="scientific">Anaeromyces robustus</name>
    <dbReference type="NCBI Taxonomy" id="1754192"/>
    <lineage>
        <taxon>Eukaryota</taxon>
        <taxon>Fungi</taxon>
        <taxon>Fungi incertae sedis</taxon>
        <taxon>Chytridiomycota</taxon>
        <taxon>Chytridiomycota incertae sedis</taxon>
        <taxon>Neocallimastigomycetes</taxon>
        <taxon>Neocallimastigales</taxon>
        <taxon>Neocallimastigaceae</taxon>
        <taxon>Anaeromyces</taxon>
    </lineage>
</organism>
<dbReference type="Proteomes" id="UP000193944">
    <property type="component" value="Unassembled WGS sequence"/>
</dbReference>
<evidence type="ECO:0000313" key="2">
    <source>
        <dbReference type="EMBL" id="ORX76158.1"/>
    </source>
</evidence>
<dbReference type="SUPFAM" id="SSF56815">
    <property type="entry name" value="Sec1/munc18-like (SM) proteins"/>
    <property type="match status" value="1"/>
</dbReference>
<dbReference type="OrthoDB" id="2228at2759"/>
<comment type="similarity">
    <text evidence="1">Belongs to the STXBP/unc-18/SEC1 family.</text>
</comment>
<dbReference type="Pfam" id="PF00995">
    <property type="entry name" value="Sec1"/>
    <property type="match status" value="1"/>
</dbReference>
<dbReference type="InterPro" id="IPR027482">
    <property type="entry name" value="Sec1-like_dom2"/>
</dbReference>
<dbReference type="InterPro" id="IPR001619">
    <property type="entry name" value="Sec1-like"/>
</dbReference>
<reference evidence="2 3" key="1">
    <citation type="submission" date="2016-08" db="EMBL/GenBank/DDBJ databases">
        <title>A Parts List for Fungal Cellulosomes Revealed by Comparative Genomics.</title>
        <authorList>
            <consortium name="DOE Joint Genome Institute"/>
            <person name="Haitjema C.H."/>
            <person name="Gilmore S.P."/>
            <person name="Henske J.K."/>
            <person name="Solomon K.V."/>
            <person name="De Groot R."/>
            <person name="Kuo A."/>
            <person name="Mondo S.J."/>
            <person name="Salamov A.A."/>
            <person name="Labutti K."/>
            <person name="Zhao Z."/>
            <person name="Chiniquy J."/>
            <person name="Barry K."/>
            <person name="Brewer H.M."/>
            <person name="Purvine S.O."/>
            <person name="Wright A.T."/>
            <person name="Boxma B."/>
            <person name="Van Alen T."/>
            <person name="Hackstein J.H."/>
            <person name="Baker S.E."/>
            <person name="Grigoriev I.V."/>
            <person name="O'Malley M.A."/>
        </authorList>
    </citation>
    <scope>NUCLEOTIDE SEQUENCE [LARGE SCALE GENOMIC DNA]</scope>
    <source>
        <strain evidence="2 3">S4</strain>
    </source>
</reference>
<dbReference type="InterPro" id="IPR036045">
    <property type="entry name" value="Sec1-like_sf"/>
</dbReference>
<dbReference type="AlphaFoldDB" id="A0A1Y1WS87"/>
<dbReference type="EMBL" id="MCFG01000315">
    <property type="protein sequence ID" value="ORX76158.1"/>
    <property type="molecule type" value="Genomic_DNA"/>
</dbReference>
<name>A0A1Y1WS87_9FUNG</name>
<comment type="caution">
    <text evidence="2">The sequence shown here is derived from an EMBL/GenBank/DDBJ whole genome shotgun (WGS) entry which is preliminary data.</text>
</comment>
<dbReference type="Gene3D" id="3.40.50.2060">
    <property type="match status" value="1"/>
</dbReference>
<dbReference type="Gene3D" id="3.90.830.10">
    <property type="entry name" value="Syntaxin Binding Protein 1, Chain A, domain 2"/>
    <property type="match status" value="1"/>
</dbReference>